<gene>
    <name evidence="5" type="ordered locus">Sbal195_3024</name>
</gene>
<dbReference type="GO" id="GO:0008374">
    <property type="term" value="F:O-acyltransferase activity"/>
    <property type="evidence" value="ECO:0007669"/>
    <property type="project" value="TreeGrafter"/>
</dbReference>
<keyword evidence="3" id="KW-0677">Repeat</keyword>
<keyword evidence="2 5" id="KW-0808">Transferase</keyword>
<dbReference type="PANTHER" id="PTHR23416">
    <property type="entry name" value="SIALIC ACID SYNTHASE-RELATED"/>
    <property type="match status" value="1"/>
</dbReference>
<reference evidence="5 6" key="1">
    <citation type="submission" date="2007-11" db="EMBL/GenBank/DDBJ databases">
        <title>Complete sequence of chromosome of Shewanella baltica OS195.</title>
        <authorList>
            <consortium name="US DOE Joint Genome Institute"/>
            <person name="Copeland A."/>
            <person name="Lucas S."/>
            <person name="Lapidus A."/>
            <person name="Barry K."/>
            <person name="Glavina del Rio T."/>
            <person name="Dalin E."/>
            <person name="Tice H."/>
            <person name="Pitluck S."/>
            <person name="Chain P."/>
            <person name="Malfatti S."/>
            <person name="Shin M."/>
            <person name="Vergez L."/>
            <person name="Schmutz J."/>
            <person name="Larimer F."/>
            <person name="Land M."/>
            <person name="Hauser L."/>
            <person name="Kyrpides N."/>
            <person name="Kim E."/>
            <person name="Brettar I."/>
            <person name="Rodrigues J."/>
            <person name="Konstantinidis K."/>
            <person name="Klappenbach J."/>
            <person name="Hofle M."/>
            <person name="Tiedje J."/>
            <person name="Richardson P."/>
        </authorList>
    </citation>
    <scope>NUCLEOTIDE SEQUENCE [LARGE SCALE GENOMIC DNA]</scope>
    <source>
        <strain evidence="5 6">OS195</strain>
    </source>
</reference>
<dbReference type="InterPro" id="IPR018357">
    <property type="entry name" value="Hexapep_transf_CS"/>
</dbReference>
<evidence type="ECO:0000313" key="5">
    <source>
        <dbReference type="EMBL" id="ABX50189.1"/>
    </source>
</evidence>
<evidence type="ECO:0000256" key="3">
    <source>
        <dbReference type="ARBA" id="ARBA00022737"/>
    </source>
</evidence>
<evidence type="ECO:0000313" key="6">
    <source>
        <dbReference type="Proteomes" id="UP000000770"/>
    </source>
</evidence>
<dbReference type="KEGG" id="sbn:Sbal195_3024"/>
<dbReference type="GeneID" id="11773100"/>
<dbReference type="HOGENOM" id="CLU_051638_7_1_6"/>
<proteinExistence type="inferred from homology"/>
<dbReference type="GO" id="GO:0005829">
    <property type="term" value="C:cytosol"/>
    <property type="evidence" value="ECO:0007669"/>
    <property type="project" value="TreeGrafter"/>
</dbReference>
<organism evidence="5 6">
    <name type="scientific">Shewanella baltica (strain OS195)</name>
    <dbReference type="NCBI Taxonomy" id="399599"/>
    <lineage>
        <taxon>Bacteria</taxon>
        <taxon>Pseudomonadati</taxon>
        <taxon>Pseudomonadota</taxon>
        <taxon>Gammaproteobacteria</taxon>
        <taxon>Alteromonadales</taxon>
        <taxon>Shewanellaceae</taxon>
        <taxon>Shewanella</taxon>
    </lineage>
</organism>
<dbReference type="PANTHER" id="PTHR23416:SF23">
    <property type="entry name" value="ACETYLTRANSFERASE C18B11.09C-RELATED"/>
    <property type="match status" value="1"/>
</dbReference>
<dbReference type="InterPro" id="IPR001451">
    <property type="entry name" value="Hexapep"/>
</dbReference>
<dbReference type="RefSeq" id="WP_006085575.1">
    <property type="nucleotide sequence ID" value="NC_009997.1"/>
</dbReference>
<name>A9KVU0_SHEB9</name>
<dbReference type="EMBL" id="CP000891">
    <property type="protein sequence ID" value="ABX50189.1"/>
    <property type="molecule type" value="Genomic_DNA"/>
</dbReference>
<comment type="similarity">
    <text evidence="1">Belongs to the transferase hexapeptide repeat family.</text>
</comment>
<dbReference type="InterPro" id="IPR051159">
    <property type="entry name" value="Hexapeptide_acetyltransf"/>
</dbReference>
<evidence type="ECO:0000256" key="4">
    <source>
        <dbReference type="ARBA" id="ARBA00023315"/>
    </source>
</evidence>
<dbReference type="Gene3D" id="2.160.10.10">
    <property type="entry name" value="Hexapeptide repeat proteins"/>
    <property type="match status" value="1"/>
</dbReference>
<dbReference type="PROSITE" id="PS00101">
    <property type="entry name" value="HEXAPEP_TRANSFERASES"/>
    <property type="match status" value="1"/>
</dbReference>
<keyword evidence="4" id="KW-0012">Acyltransferase</keyword>
<dbReference type="AlphaFoldDB" id="A9KVU0"/>
<accession>A9KVU0</accession>
<dbReference type="Proteomes" id="UP000000770">
    <property type="component" value="Chromosome"/>
</dbReference>
<dbReference type="Pfam" id="PF14602">
    <property type="entry name" value="Hexapep_2"/>
    <property type="match status" value="1"/>
</dbReference>
<protein>
    <submittedName>
        <fullName evidence="5">Transferase hexapeptide repeat containing protein</fullName>
    </submittedName>
</protein>
<evidence type="ECO:0000256" key="1">
    <source>
        <dbReference type="ARBA" id="ARBA00007274"/>
    </source>
</evidence>
<evidence type="ECO:0000256" key="2">
    <source>
        <dbReference type="ARBA" id="ARBA00022679"/>
    </source>
</evidence>
<dbReference type="InterPro" id="IPR011004">
    <property type="entry name" value="Trimer_LpxA-like_sf"/>
</dbReference>
<sequence>MFNILYKLKLLPNVICVGKVGVIQSLKLEGKGKITLDDGCVLGVYPSPSLYHGEFYLEARSSTAEITIGKRVYINNNAIIIADKTAIAIGDDTLIGPNFICFDSNFHSLHPAKRLSSDYRCKPVNIGRNVFIGANVTILQGVSIGDNSVIGTGSVISQNIPANVIVKIGKALEIFDLK</sequence>
<dbReference type="SUPFAM" id="SSF51161">
    <property type="entry name" value="Trimeric LpxA-like enzymes"/>
    <property type="match status" value="1"/>
</dbReference>